<evidence type="ECO:0000313" key="3">
    <source>
        <dbReference type="Proteomes" id="UP000199412"/>
    </source>
</evidence>
<feature type="region of interest" description="Disordered" evidence="1">
    <location>
        <begin position="40"/>
        <end position="61"/>
    </location>
</feature>
<gene>
    <name evidence="2" type="ORF">SAMN05421720_101217</name>
</gene>
<protein>
    <submittedName>
        <fullName evidence="2">Uncharacterized protein</fullName>
    </submittedName>
</protein>
<reference evidence="2 3" key="1">
    <citation type="submission" date="2016-10" db="EMBL/GenBank/DDBJ databases">
        <authorList>
            <person name="de Groot N.N."/>
        </authorList>
    </citation>
    <scope>NUCLEOTIDE SEQUENCE [LARGE SCALE GENOMIC DNA]</scope>
    <source>
        <strain evidence="2 3">ATCC 700224</strain>
    </source>
</reference>
<proteinExistence type="predicted"/>
<dbReference type="Proteomes" id="UP000199412">
    <property type="component" value="Unassembled WGS sequence"/>
</dbReference>
<keyword evidence="3" id="KW-1185">Reference proteome</keyword>
<accession>A0A1G6WN81</accession>
<organism evidence="2 3">
    <name type="scientific">Rhodospira trueperi</name>
    <dbReference type="NCBI Taxonomy" id="69960"/>
    <lineage>
        <taxon>Bacteria</taxon>
        <taxon>Pseudomonadati</taxon>
        <taxon>Pseudomonadota</taxon>
        <taxon>Alphaproteobacteria</taxon>
        <taxon>Rhodospirillales</taxon>
        <taxon>Rhodospirillaceae</taxon>
        <taxon>Rhodospira</taxon>
    </lineage>
</organism>
<dbReference type="EMBL" id="FNAP01000001">
    <property type="protein sequence ID" value="SDD67318.1"/>
    <property type="molecule type" value="Genomic_DNA"/>
</dbReference>
<dbReference type="RefSeq" id="WP_092780797.1">
    <property type="nucleotide sequence ID" value="NZ_FNAP01000001.1"/>
</dbReference>
<dbReference type="OrthoDB" id="9883726at2"/>
<evidence type="ECO:0000313" key="2">
    <source>
        <dbReference type="EMBL" id="SDD67318.1"/>
    </source>
</evidence>
<dbReference type="STRING" id="69960.SAMN05421720_101217"/>
<dbReference type="AlphaFoldDB" id="A0A1G6WN81"/>
<name>A0A1G6WN81_9PROT</name>
<sequence>MSQNPRNAPDEPNPCPALMRHATQLALTVGALVCAACAPAPSSDTSPEIERGGRTVAPEPVVRPELPAGSALSGACGRLQVTRDYQARLRDLIALIEADGVTQAERTDLMRAYSRLHGAEAEAAQAAADVASARYRLEALTGGAIRASDLPPCE</sequence>
<evidence type="ECO:0000256" key="1">
    <source>
        <dbReference type="SAM" id="MobiDB-lite"/>
    </source>
</evidence>